<dbReference type="RefSeq" id="WP_380226449.1">
    <property type="nucleotide sequence ID" value="NZ_JBHSOF010000020.1"/>
</dbReference>
<evidence type="ECO:0000313" key="1">
    <source>
        <dbReference type="EMBL" id="MFC5664762.1"/>
    </source>
</evidence>
<sequence length="182" mass="19825">MSSTTRPAPAAPRSRRRLLLGVLAAFLLFLAAGVAGLYWLDHEFRHPKPDSGRPGAWMTVDRDEVSRFAHVTVPVSAEDVRWGYLNGLQDDFAVLAFRIPQGELEGYKSSLPASEWADRRYVQGIDLEGFQHIGAPDPSTTSPLTCGGFYTPGQAKNIGTRVCVASRSDGSSQVWVSAVHTP</sequence>
<organism evidence="1 2">
    <name type="scientific">Kitasatospora misakiensis</name>
    <dbReference type="NCBI Taxonomy" id="67330"/>
    <lineage>
        <taxon>Bacteria</taxon>
        <taxon>Bacillati</taxon>
        <taxon>Actinomycetota</taxon>
        <taxon>Actinomycetes</taxon>
        <taxon>Kitasatosporales</taxon>
        <taxon>Streptomycetaceae</taxon>
        <taxon>Kitasatospora</taxon>
    </lineage>
</organism>
<dbReference type="Proteomes" id="UP001595975">
    <property type="component" value="Unassembled WGS sequence"/>
</dbReference>
<dbReference type="EMBL" id="JBHSOF010000020">
    <property type="protein sequence ID" value="MFC5664762.1"/>
    <property type="molecule type" value="Genomic_DNA"/>
</dbReference>
<protein>
    <submittedName>
        <fullName evidence="1">Uncharacterized protein</fullName>
    </submittedName>
</protein>
<reference evidence="2" key="1">
    <citation type="journal article" date="2019" name="Int. J. Syst. Evol. Microbiol.">
        <title>The Global Catalogue of Microorganisms (GCM) 10K type strain sequencing project: providing services to taxonomists for standard genome sequencing and annotation.</title>
        <authorList>
            <consortium name="The Broad Institute Genomics Platform"/>
            <consortium name="The Broad Institute Genome Sequencing Center for Infectious Disease"/>
            <person name="Wu L."/>
            <person name="Ma J."/>
        </authorList>
    </citation>
    <scope>NUCLEOTIDE SEQUENCE [LARGE SCALE GENOMIC DNA]</scope>
    <source>
        <strain evidence="2">CGMCC 4.1437</strain>
    </source>
</reference>
<evidence type="ECO:0000313" key="2">
    <source>
        <dbReference type="Proteomes" id="UP001595975"/>
    </source>
</evidence>
<name>A0ABW0X2J9_9ACTN</name>
<comment type="caution">
    <text evidence="1">The sequence shown here is derived from an EMBL/GenBank/DDBJ whole genome shotgun (WGS) entry which is preliminary data.</text>
</comment>
<proteinExistence type="predicted"/>
<gene>
    <name evidence="1" type="ORF">ACFP3U_17425</name>
</gene>
<keyword evidence="2" id="KW-1185">Reference proteome</keyword>
<accession>A0ABW0X2J9</accession>